<gene>
    <name evidence="3" type="ORF">GCM10009681_51860</name>
</gene>
<feature type="region of interest" description="Disordered" evidence="1">
    <location>
        <begin position="35"/>
        <end position="68"/>
    </location>
</feature>
<evidence type="ECO:0000313" key="4">
    <source>
        <dbReference type="Proteomes" id="UP001500655"/>
    </source>
</evidence>
<proteinExistence type="predicted"/>
<keyword evidence="4" id="KW-1185">Reference proteome</keyword>
<evidence type="ECO:0000256" key="1">
    <source>
        <dbReference type="SAM" id="MobiDB-lite"/>
    </source>
</evidence>
<dbReference type="InterPro" id="IPR022603">
    <property type="entry name" value="DUF3152"/>
</dbReference>
<dbReference type="Proteomes" id="UP001500655">
    <property type="component" value="Unassembled WGS sequence"/>
</dbReference>
<dbReference type="Pfam" id="PF11350">
    <property type="entry name" value="DUF3152"/>
    <property type="match status" value="1"/>
</dbReference>
<name>A0ABP4X9G1_9ACTN</name>
<dbReference type="SUPFAM" id="SSF55486">
    <property type="entry name" value="Metalloproteases ('zincins'), catalytic domain"/>
    <property type="match status" value="1"/>
</dbReference>
<evidence type="ECO:0000313" key="3">
    <source>
        <dbReference type="EMBL" id="GAA1773968.1"/>
    </source>
</evidence>
<accession>A0ABP4X9G1</accession>
<comment type="caution">
    <text evidence="3">The sequence shown here is derived from an EMBL/GenBank/DDBJ whole genome shotgun (WGS) entry which is preliminary data.</text>
</comment>
<feature type="compositionally biased region" description="Low complexity" evidence="1">
    <location>
        <begin position="36"/>
        <end position="57"/>
    </location>
</feature>
<organism evidence="3 4">
    <name type="scientific">Luedemannella helvata</name>
    <dbReference type="NCBI Taxonomy" id="349315"/>
    <lineage>
        <taxon>Bacteria</taxon>
        <taxon>Bacillati</taxon>
        <taxon>Actinomycetota</taxon>
        <taxon>Actinomycetes</taxon>
        <taxon>Micromonosporales</taxon>
        <taxon>Micromonosporaceae</taxon>
        <taxon>Luedemannella</taxon>
    </lineage>
</organism>
<feature type="domain" description="DUF3152" evidence="2">
    <location>
        <begin position="66"/>
        <end position="237"/>
    </location>
</feature>
<evidence type="ECO:0000259" key="2">
    <source>
        <dbReference type="Pfam" id="PF11350"/>
    </source>
</evidence>
<reference evidence="4" key="1">
    <citation type="journal article" date="2019" name="Int. J. Syst. Evol. Microbiol.">
        <title>The Global Catalogue of Microorganisms (GCM) 10K type strain sequencing project: providing services to taxonomists for standard genome sequencing and annotation.</title>
        <authorList>
            <consortium name="The Broad Institute Genomics Platform"/>
            <consortium name="The Broad Institute Genome Sequencing Center for Infectious Disease"/>
            <person name="Wu L."/>
            <person name="Ma J."/>
        </authorList>
    </citation>
    <scope>NUCLEOTIDE SEQUENCE [LARGE SCALE GENOMIC DNA]</scope>
    <source>
        <strain evidence="4">JCM 13249</strain>
    </source>
</reference>
<protein>
    <recommendedName>
        <fullName evidence="2">DUF3152 domain-containing protein</fullName>
    </recommendedName>
</protein>
<dbReference type="EMBL" id="BAAALS010000037">
    <property type="protein sequence ID" value="GAA1773968.1"/>
    <property type="molecule type" value="Genomic_DNA"/>
</dbReference>
<sequence length="260" mass="27031">MILLVLGLVIVLVAAAGYGYVAFDLRGHRGGGAAVATTEASPLPPATSAAAPTSASPRPSPSVKPTFAERGPGTFTYAGGSGPVMGSAGTLYRYKVAVEKGVPVKAADFAALVDTTLGDERSWIGGRNVRLQRVKSSESSTFTIYLATPGTTGSLCLAGGVDVRIDGKWYTSCRVGSKVVINLARFINGIPGYGASLDTYRQYAINHEVGHALGHGHELCPGKGKLAPVMQQQTIAMLGCKANQWPYLDGKRYAGRSGSV</sequence>